<evidence type="ECO:0000256" key="7">
    <source>
        <dbReference type="ARBA" id="ARBA00023136"/>
    </source>
</evidence>
<keyword evidence="9 10" id="KW-0998">Cell outer membrane</keyword>
<comment type="subcellular location">
    <subcellularLocation>
        <location evidence="1 10">Cell outer membrane</location>
        <topology evidence="1 10">Multi-pass membrane protein</topology>
    </subcellularLocation>
</comment>
<evidence type="ECO:0000256" key="2">
    <source>
        <dbReference type="ARBA" id="ARBA00009810"/>
    </source>
</evidence>
<evidence type="ECO:0008006" key="17">
    <source>
        <dbReference type="Google" id="ProtNLM"/>
    </source>
</evidence>
<keyword evidence="6 11" id="KW-0798">TonB box</keyword>
<evidence type="ECO:0000256" key="9">
    <source>
        <dbReference type="ARBA" id="ARBA00023237"/>
    </source>
</evidence>
<keyword evidence="3 10" id="KW-0813">Transport</keyword>
<feature type="chain" id="PRO_5020845275" description="TonB-dependent receptor" evidence="12">
    <location>
        <begin position="33"/>
        <end position="959"/>
    </location>
</feature>
<dbReference type="Gene3D" id="2.40.170.20">
    <property type="entry name" value="TonB-dependent receptor, beta-barrel domain"/>
    <property type="match status" value="1"/>
</dbReference>
<dbReference type="InterPro" id="IPR037066">
    <property type="entry name" value="Plug_dom_sf"/>
</dbReference>
<reference evidence="15 16" key="1">
    <citation type="submission" date="2019-03" db="EMBL/GenBank/DDBJ databases">
        <title>Sapientia aquatica gen. nov., sp. nov., isolated from a crater lake.</title>
        <authorList>
            <person name="Felfoldi T."/>
            <person name="Szabo A."/>
            <person name="Toth E."/>
            <person name="Schumann P."/>
            <person name="Keki Z."/>
            <person name="Marialigeti K."/>
            <person name="Mathe I."/>
        </authorList>
    </citation>
    <scope>NUCLEOTIDE SEQUENCE [LARGE SCALE GENOMIC DNA]</scope>
    <source>
        <strain evidence="15 16">SA-152</strain>
    </source>
</reference>
<dbReference type="EMBL" id="SMYL01000018">
    <property type="protein sequence ID" value="TDK60054.1"/>
    <property type="molecule type" value="Genomic_DNA"/>
</dbReference>
<dbReference type="PROSITE" id="PS52016">
    <property type="entry name" value="TONB_DEPENDENT_REC_3"/>
    <property type="match status" value="1"/>
</dbReference>
<dbReference type="InterPro" id="IPR036942">
    <property type="entry name" value="Beta-barrel_TonB_sf"/>
</dbReference>
<dbReference type="InterPro" id="IPR039426">
    <property type="entry name" value="TonB-dep_rcpt-like"/>
</dbReference>
<evidence type="ECO:0000256" key="12">
    <source>
        <dbReference type="SAM" id="SignalP"/>
    </source>
</evidence>
<dbReference type="PANTHER" id="PTHR47234:SF1">
    <property type="entry name" value="TONB-DEPENDENT RECEPTOR"/>
    <property type="match status" value="1"/>
</dbReference>
<evidence type="ECO:0000256" key="4">
    <source>
        <dbReference type="ARBA" id="ARBA00022452"/>
    </source>
</evidence>
<accession>A0A4R5VPE9</accession>
<keyword evidence="16" id="KW-1185">Reference proteome</keyword>
<evidence type="ECO:0000256" key="5">
    <source>
        <dbReference type="ARBA" id="ARBA00022692"/>
    </source>
</evidence>
<feature type="domain" description="TonB-dependent receptor-like beta-barrel" evidence="13">
    <location>
        <begin position="373"/>
        <end position="919"/>
    </location>
</feature>
<evidence type="ECO:0000256" key="10">
    <source>
        <dbReference type="PROSITE-ProRule" id="PRU01360"/>
    </source>
</evidence>
<evidence type="ECO:0000313" key="15">
    <source>
        <dbReference type="EMBL" id="TDK60054.1"/>
    </source>
</evidence>
<comment type="caution">
    <text evidence="15">The sequence shown here is derived from an EMBL/GenBank/DDBJ whole genome shotgun (WGS) entry which is preliminary data.</text>
</comment>
<dbReference type="InterPro" id="IPR000531">
    <property type="entry name" value="Beta-barrel_TonB"/>
</dbReference>
<dbReference type="Gene3D" id="2.170.130.10">
    <property type="entry name" value="TonB-dependent receptor, plug domain"/>
    <property type="match status" value="1"/>
</dbReference>
<evidence type="ECO:0000256" key="8">
    <source>
        <dbReference type="ARBA" id="ARBA00023170"/>
    </source>
</evidence>
<evidence type="ECO:0000256" key="3">
    <source>
        <dbReference type="ARBA" id="ARBA00022448"/>
    </source>
</evidence>
<dbReference type="RefSeq" id="WP_133331257.1">
    <property type="nucleotide sequence ID" value="NZ_SMYL01000018.1"/>
</dbReference>
<dbReference type="AlphaFoldDB" id="A0A4R5VPE9"/>
<protein>
    <recommendedName>
        <fullName evidence="17">TonB-dependent receptor</fullName>
    </recommendedName>
</protein>
<evidence type="ECO:0000259" key="13">
    <source>
        <dbReference type="Pfam" id="PF00593"/>
    </source>
</evidence>
<organism evidence="15 16">
    <name type="scientific">Sapientia aquatica</name>
    <dbReference type="NCBI Taxonomy" id="1549640"/>
    <lineage>
        <taxon>Bacteria</taxon>
        <taxon>Pseudomonadati</taxon>
        <taxon>Pseudomonadota</taxon>
        <taxon>Betaproteobacteria</taxon>
        <taxon>Burkholderiales</taxon>
        <taxon>Oxalobacteraceae</taxon>
        <taxon>Sapientia</taxon>
    </lineage>
</organism>
<keyword evidence="4 10" id="KW-1134">Transmembrane beta strand</keyword>
<keyword evidence="8" id="KW-0675">Receptor</keyword>
<evidence type="ECO:0000259" key="14">
    <source>
        <dbReference type="Pfam" id="PF07715"/>
    </source>
</evidence>
<name>A0A4R5VPE9_9BURK</name>
<comment type="similarity">
    <text evidence="2 10 11">Belongs to the TonB-dependent receptor family.</text>
</comment>
<sequence length="959" mass="100447">MMVETILSRSMRVMFSGGVALSLGMLAQPVFAQDTTTAAPVQRVEITGSSIRRIDSETPSPVQVITAEDLKKSGYTSISQVLSNITANGQGTLSQGFAYAFAGGASGISLRGLNTSATLVLIDGHRMAPNALSDDGQRSFVDVSNIPFDTIERVEVLKDGASAVYGSDAMAGVVNVILKKTVTGTTVNAEGGSSTKGGGATVHASITSGFGDLQEDGYNAYASLEYRHQNNITNASRYNESPGSWASLDWTKFGGQNFINGATAQTPHPRIPGSVYLRDPTQSFGASNAVFLNGSCNYALLSSDGCTFAPEGNLEPKTENINFLASFTKRLNDGWQLAVKGSVFESKVDVVYRAHARFTGGNSWDQNVAVSAGVAPYLTGTTLDSVTVPATYPGNTLGAPAVIYGFDASSPTPETKVNSKNYRLVADLTGSIGEWDIQSAVGFTENTINQNNLGTLYAPALQAALNRATSPYSLTGANSAADLAAIYPNVSATDTSKLSFVELHATRSLAQLPGGDLGFSTGGSYTSRTMDSPAPTLIANGTVPGNNAYVSGKQTDAALFAEIVAPVTKTIELDGHARYDHFGADGANNSFTPSAGFKWTPTSAFGLRGTYATGFRAPNPAEAGQSGQAYVGSGWDLINCPGGPAAVQVGANGYPAKGSFVAACSQPTVLNSSSTTLKPEKSKSATLGLILEPIKGWSSTFDLYEIKISDQIVTPGNVDQTTAVRNPNAVTGDCADGNGGTYTCTLAGGAAGQILYIPNKYVNANSTKTSGWELESHYKWKLGEYGTLLTSLDWSHTMSYILSEGGQDFQLAGTHGPSIIGGNTGNPKDRIAATFTYAKNALDVTTAFNWISSYSVVDPSYAGAVDCATSLSAVQGTPFFPNGNAPTNFCTVGSFMTVDLTTRYKFSKQLSVHFAVNNLLNRKPPVDLSSYGGFVPYNPSLHQSGAIGTFIQAGLTYSF</sequence>
<proteinExistence type="inferred from homology"/>
<keyword evidence="7 10" id="KW-0472">Membrane</keyword>
<dbReference type="InterPro" id="IPR012910">
    <property type="entry name" value="Plug_dom"/>
</dbReference>
<dbReference type="OrthoDB" id="8530571at2"/>
<evidence type="ECO:0000256" key="6">
    <source>
        <dbReference type="ARBA" id="ARBA00023077"/>
    </source>
</evidence>
<evidence type="ECO:0000256" key="1">
    <source>
        <dbReference type="ARBA" id="ARBA00004571"/>
    </source>
</evidence>
<evidence type="ECO:0000313" key="16">
    <source>
        <dbReference type="Proteomes" id="UP000294829"/>
    </source>
</evidence>
<keyword evidence="12" id="KW-0732">Signal</keyword>
<keyword evidence="5 10" id="KW-0812">Transmembrane</keyword>
<dbReference type="Proteomes" id="UP000294829">
    <property type="component" value="Unassembled WGS sequence"/>
</dbReference>
<dbReference type="Pfam" id="PF07715">
    <property type="entry name" value="Plug"/>
    <property type="match status" value="1"/>
</dbReference>
<feature type="signal peptide" evidence="12">
    <location>
        <begin position="1"/>
        <end position="32"/>
    </location>
</feature>
<feature type="domain" description="TonB-dependent receptor plug" evidence="14">
    <location>
        <begin position="56"/>
        <end position="173"/>
    </location>
</feature>
<dbReference type="GO" id="GO:0009279">
    <property type="term" value="C:cell outer membrane"/>
    <property type="evidence" value="ECO:0007669"/>
    <property type="project" value="UniProtKB-SubCell"/>
</dbReference>
<dbReference type="SUPFAM" id="SSF56935">
    <property type="entry name" value="Porins"/>
    <property type="match status" value="1"/>
</dbReference>
<evidence type="ECO:0000256" key="11">
    <source>
        <dbReference type="RuleBase" id="RU003357"/>
    </source>
</evidence>
<dbReference type="PANTHER" id="PTHR47234">
    <property type="match status" value="1"/>
</dbReference>
<dbReference type="Pfam" id="PF00593">
    <property type="entry name" value="TonB_dep_Rec_b-barrel"/>
    <property type="match status" value="1"/>
</dbReference>
<gene>
    <name evidence="15" type="ORF">E2I14_18380</name>
</gene>